<dbReference type="PANTHER" id="PTHR46300">
    <property type="entry name" value="P450, PUTATIVE (EUROFUNG)-RELATED-RELATED"/>
    <property type="match status" value="1"/>
</dbReference>
<evidence type="ECO:0000256" key="5">
    <source>
        <dbReference type="ARBA" id="ARBA00022692"/>
    </source>
</evidence>
<dbReference type="Gene3D" id="1.10.630.10">
    <property type="entry name" value="Cytochrome P450"/>
    <property type="match status" value="1"/>
</dbReference>
<keyword evidence="6" id="KW-0479">Metal-binding</keyword>
<evidence type="ECO:0000256" key="9">
    <source>
        <dbReference type="ARBA" id="ARBA00023004"/>
    </source>
</evidence>
<protein>
    <recommendedName>
        <fullName evidence="14">Cytochrome P450</fullName>
    </recommendedName>
</protein>
<dbReference type="GO" id="GO:0016020">
    <property type="term" value="C:membrane"/>
    <property type="evidence" value="ECO:0007669"/>
    <property type="project" value="UniProtKB-SubCell"/>
</dbReference>
<evidence type="ECO:0000313" key="12">
    <source>
        <dbReference type="EMBL" id="OJA15424.1"/>
    </source>
</evidence>
<dbReference type="OrthoDB" id="2789670at2759"/>
<proteinExistence type="inferred from homology"/>
<evidence type="ECO:0008006" key="14">
    <source>
        <dbReference type="Google" id="ProtNLM"/>
    </source>
</evidence>
<dbReference type="Pfam" id="PF00067">
    <property type="entry name" value="p450"/>
    <property type="match status" value="1"/>
</dbReference>
<evidence type="ECO:0000256" key="2">
    <source>
        <dbReference type="ARBA" id="ARBA00004167"/>
    </source>
</evidence>
<dbReference type="EMBL" id="LVVM01003126">
    <property type="protein sequence ID" value="OJA15424.1"/>
    <property type="molecule type" value="Genomic_DNA"/>
</dbReference>
<evidence type="ECO:0000256" key="6">
    <source>
        <dbReference type="ARBA" id="ARBA00022723"/>
    </source>
</evidence>
<comment type="subcellular location">
    <subcellularLocation>
        <location evidence="2">Membrane</location>
        <topology evidence="2">Single-pass membrane protein</topology>
    </subcellularLocation>
</comment>
<comment type="cofactor">
    <cofactor evidence="1">
        <name>heme</name>
        <dbReference type="ChEBI" id="CHEBI:30413"/>
    </cofactor>
</comment>
<dbReference type="InterPro" id="IPR001128">
    <property type="entry name" value="Cyt_P450"/>
</dbReference>
<name>A0A1J8QPQ7_9AGAM</name>
<evidence type="ECO:0000256" key="11">
    <source>
        <dbReference type="ARBA" id="ARBA00023136"/>
    </source>
</evidence>
<evidence type="ECO:0000256" key="8">
    <source>
        <dbReference type="ARBA" id="ARBA00023002"/>
    </source>
</evidence>
<dbReference type="InterPro" id="IPR036396">
    <property type="entry name" value="Cyt_P450_sf"/>
</dbReference>
<evidence type="ECO:0000256" key="7">
    <source>
        <dbReference type="ARBA" id="ARBA00022989"/>
    </source>
</evidence>
<keyword evidence="13" id="KW-1185">Reference proteome</keyword>
<reference evidence="12 13" key="1">
    <citation type="submission" date="2016-03" db="EMBL/GenBank/DDBJ databases">
        <title>Comparative genomics of the ectomycorrhizal sister species Rhizopogon vinicolor and Rhizopogon vesiculosus (Basidiomycota: Boletales) reveals a divergence of the mating type B locus.</title>
        <authorList>
            <person name="Mujic A.B."/>
            <person name="Kuo A."/>
            <person name="Tritt A."/>
            <person name="Lipzen A."/>
            <person name="Chen C."/>
            <person name="Johnson J."/>
            <person name="Sharma A."/>
            <person name="Barry K."/>
            <person name="Grigoriev I.V."/>
            <person name="Spatafora J.W."/>
        </authorList>
    </citation>
    <scope>NUCLEOTIDE SEQUENCE [LARGE SCALE GENOMIC DNA]</scope>
    <source>
        <strain evidence="12 13">AM-OR11-056</strain>
    </source>
</reference>
<dbReference type="AlphaFoldDB" id="A0A1J8QPQ7"/>
<keyword evidence="5" id="KW-0812">Transmembrane</keyword>
<evidence type="ECO:0000256" key="3">
    <source>
        <dbReference type="ARBA" id="ARBA00010617"/>
    </source>
</evidence>
<accession>A0A1J8QPQ7</accession>
<dbReference type="GO" id="GO:0020037">
    <property type="term" value="F:heme binding"/>
    <property type="evidence" value="ECO:0007669"/>
    <property type="project" value="InterPro"/>
</dbReference>
<evidence type="ECO:0000256" key="10">
    <source>
        <dbReference type="ARBA" id="ARBA00023033"/>
    </source>
</evidence>
<sequence length="257" mass="29107">MPVASNLGTDSDVPESSGDVVYTRLFLQDNIIINSEQVARDLLEHRSQNYSDRPEIATNELFGVDYNTALMPYGDRWRLQRKFIQQSFRQDVATNFRSMQVAKAHELLLNLLEDPSDFPKHLEMHSGSIIMSSVYSYEAPRRDDPMIERIRMALEVMMQELRPEVAAVFSAFPYLLRLPSWLPGMRLKRVAPLARKLGFDNLEIPFAYTEGGLAAGSVSSCMVVDNLLNIDENDSDSAWQKKSLKESAATVYGGEHI</sequence>
<keyword evidence="9" id="KW-0408">Iron</keyword>
<dbReference type="SUPFAM" id="SSF48264">
    <property type="entry name" value="Cytochrome P450"/>
    <property type="match status" value="1"/>
</dbReference>
<evidence type="ECO:0000256" key="1">
    <source>
        <dbReference type="ARBA" id="ARBA00001971"/>
    </source>
</evidence>
<gene>
    <name evidence="12" type="ORF">AZE42_13001</name>
</gene>
<dbReference type="GO" id="GO:0004497">
    <property type="term" value="F:monooxygenase activity"/>
    <property type="evidence" value="ECO:0007669"/>
    <property type="project" value="UniProtKB-KW"/>
</dbReference>
<dbReference type="STRING" id="180088.A0A1J8QPQ7"/>
<comment type="similarity">
    <text evidence="3">Belongs to the cytochrome P450 family.</text>
</comment>
<keyword evidence="7" id="KW-1133">Transmembrane helix</keyword>
<dbReference type="PANTHER" id="PTHR46300:SF2">
    <property type="entry name" value="CYTOCHROME P450 MONOOXYGENASE ALNH-RELATED"/>
    <property type="match status" value="1"/>
</dbReference>
<evidence type="ECO:0000313" key="13">
    <source>
        <dbReference type="Proteomes" id="UP000183567"/>
    </source>
</evidence>
<evidence type="ECO:0000256" key="4">
    <source>
        <dbReference type="ARBA" id="ARBA00022617"/>
    </source>
</evidence>
<organism evidence="12 13">
    <name type="scientific">Rhizopogon vesiculosus</name>
    <dbReference type="NCBI Taxonomy" id="180088"/>
    <lineage>
        <taxon>Eukaryota</taxon>
        <taxon>Fungi</taxon>
        <taxon>Dikarya</taxon>
        <taxon>Basidiomycota</taxon>
        <taxon>Agaricomycotina</taxon>
        <taxon>Agaricomycetes</taxon>
        <taxon>Agaricomycetidae</taxon>
        <taxon>Boletales</taxon>
        <taxon>Suillineae</taxon>
        <taxon>Rhizopogonaceae</taxon>
        <taxon>Rhizopogon</taxon>
    </lineage>
</organism>
<keyword evidence="11" id="KW-0472">Membrane</keyword>
<dbReference type="Proteomes" id="UP000183567">
    <property type="component" value="Unassembled WGS sequence"/>
</dbReference>
<dbReference type="InterPro" id="IPR050364">
    <property type="entry name" value="Cytochrome_P450_fung"/>
</dbReference>
<keyword evidence="8" id="KW-0560">Oxidoreductase</keyword>
<keyword evidence="10" id="KW-0503">Monooxygenase</keyword>
<dbReference type="GO" id="GO:0005506">
    <property type="term" value="F:iron ion binding"/>
    <property type="evidence" value="ECO:0007669"/>
    <property type="project" value="InterPro"/>
</dbReference>
<dbReference type="GO" id="GO:0016705">
    <property type="term" value="F:oxidoreductase activity, acting on paired donors, with incorporation or reduction of molecular oxygen"/>
    <property type="evidence" value="ECO:0007669"/>
    <property type="project" value="InterPro"/>
</dbReference>
<keyword evidence="4" id="KW-0349">Heme</keyword>
<comment type="caution">
    <text evidence="12">The sequence shown here is derived from an EMBL/GenBank/DDBJ whole genome shotgun (WGS) entry which is preliminary data.</text>
</comment>